<dbReference type="InterPro" id="IPR037147">
    <property type="entry name" value="Ribosomal_bL28_sf"/>
</dbReference>
<keyword evidence="3 5" id="KW-0687">Ribonucleoprotein</keyword>
<evidence type="ECO:0000256" key="1">
    <source>
        <dbReference type="ARBA" id="ARBA00008760"/>
    </source>
</evidence>
<evidence type="ECO:0000256" key="5">
    <source>
        <dbReference type="HAMAP-Rule" id="MF_00373"/>
    </source>
</evidence>
<evidence type="ECO:0000313" key="6">
    <source>
        <dbReference type="EMBL" id="ADK30278.1"/>
    </source>
</evidence>
<accession>D8IAU7</accession>
<dbReference type="PANTHER" id="PTHR39080:SF1">
    <property type="entry name" value="LARGE RIBOSOMAL SUBUNIT PROTEIN BL28A"/>
    <property type="match status" value="1"/>
</dbReference>
<dbReference type="Pfam" id="PF00830">
    <property type="entry name" value="Ribosomal_L28"/>
    <property type="match status" value="1"/>
</dbReference>
<dbReference type="PANTHER" id="PTHR39080">
    <property type="entry name" value="50S RIBOSOMAL PROTEIN L28"/>
    <property type="match status" value="1"/>
</dbReference>
<comment type="similarity">
    <text evidence="1 5">Belongs to the bacterial ribosomal protein bL28 family.</text>
</comment>
<dbReference type="GO" id="GO:0003735">
    <property type="term" value="F:structural constituent of ribosome"/>
    <property type="evidence" value="ECO:0007669"/>
    <property type="project" value="InterPro"/>
</dbReference>
<sequence length="64" mass="6987">MMARVCEICGKGKQNGHSVSHSNIKTKRSFNANLQNIKIELNGSTKKALVCTKCIKGNKVVKAK</sequence>
<dbReference type="GO" id="GO:1990904">
    <property type="term" value="C:ribonucleoprotein complex"/>
    <property type="evidence" value="ECO:0007669"/>
    <property type="project" value="UniProtKB-KW"/>
</dbReference>
<dbReference type="STRING" id="759914.BP951000_0271"/>
<dbReference type="EMBL" id="CP002025">
    <property type="protein sequence ID" value="ADK30278.1"/>
    <property type="molecule type" value="Genomic_DNA"/>
</dbReference>
<protein>
    <recommendedName>
        <fullName evidence="4 5">Large ribosomal subunit protein bL28</fullName>
    </recommendedName>
</protein>
<dbReference type="Proteomes" id="UP000000332">
    <property type="component" value="Chromosome"/>
</dbReference>
<dbReference type="HOGENOM" id="CLU_064548_7_0_12"/>
<dbReference type="eggNOG" id="COG0227">
    <property type="taxonomic scope" value="Bacteria"/>
</dbReference>
<dbReference type="InterPro" id="IPR034704">
    <property type="entry name" value="Ribosomal_bL28/bL31-like_sf"/>
</dbReference>
<dbReference type="KEGG" id="bpo:BP951000_0271"/>
<reference evidence="6 7" key="1">
    <citation type="journal article" date="2010" name="PLoS ONE">
        <title>The complete genome sequence of the pathogenic intestinal spirochete Brachyspira pilosicoli and comparison with other Brachyspira genomes.</title>
        <authorList>
            <person name="Wanchanthuek P."/>
            <person name="Bellgard M.I."/>
            <person name="La T."/>
            <person name="Ryan K."/>
            <person name="Moolhuijzen P."/>
            <person name="Chapman B."/>
            <person name="Black M."/>
            <person name="Schibeci D."/>
            <person name="Hunter A."/>
            <person name="Barrero R."/>
            <person name="Phillips N.D."/>
            <person name="Hampson D.J."/>
        </authorList>
    </citation>
    <scope>NUCLEOTIDE SEQUENCE [LARGE SCALE GENOMIC DNA]</scope>
    <source>
        <strain evidence="7">ATCC BAA-1826 / 95/1000</strain>
    </source>
</reference>
<dbReference type="InterPro" id="IPR026569">
    <property type="entry name" value="Ribosomal_bL28"/>
</dbReference>
<dbReference type="InterPro" id="IPR001383">
    <property type="entry name" value="Ribosomal_bL28_bact-type"/>
</dbReference>
<dbReference type="GO" id="GO:0005840">
    <property type="term" value="C:ribosome"/>
    <property type="evidence" value="ECO:0007669"/>
    <property type="project" value="UniProtKB-KW"/>
</dbReference>
<dbReference type="GO" id="GO:0006412">
    <property type="term" value="P:translation"/>
    <property type="evidence" value="ECO:0007669"/>
    <property type="project" value="UniProtKB-UniRule"/>
</dbReference>
<keyword evidence="2 5" id="KW-0689">Ribosomal protein</keyword>
<dbReference type="AlphaFoldDB" id="D8IAU7"/>
<dbReference type="Gene3D" id="2.30.170.40">
    <property type="entry name" value="Ribosomal protein L28/L24"/>
    <property type="match status" value="1"/>
</dbReference>
<dbReference type="InParanoid" id="D8IAU7"/>
<evidence type="ECO:0000313" key="7">
    <source>
        <dbReference type="Proteomes" id="UP000000332"/>
    </source>
</evidence>
<evidence type="ECO:0000256" key="3">
    <source>
        <dbReference type="ARBA" id="ARBA00023274"/>
    </source>
</evidence>
<proteinExistence type="inferred from homology"/>
<gene>
    <name evidence="5 6" type="primary">rpmB</name>
    <name evidence="6" type="ordered locus">BP951000_0271</name>
</gene>
<dbReference type="NCBIfam" id="TIGR00009">
    <property type="entry name" value="L28"/>
    <property type="match status" value="1"/>
</dbReference>
<keyword evidence="7" id="KW-1185">Reference proteome</keyword>
<dbReference type="InterPro" id="IPR050096">
    <property type="entry name" value="Bacterial_rp_bL28"/>
</dbReference>
<dbReference type="HAMAP" id="MF_00373">
    <property type="entry name" value="Ribosomal_bL28"/>
    <property type="match status" value="1"/>
</dbReference>
<name>D8IAU7_BRAP9</name>
<evidence type="ECO:0000256" key="2">
    <source>
        <dbReference type="ARBA" id="ARBA00022980"/>
    </source>
</evidence>
<organism evidence="6 7">
    <name type="scientific">Brachyspira pilosicoli (strain ATCC BAA-1826 / 95/1000)</name>
    <dbReference type="NCBI Taxonomy" id="759914"/>
    <lineage>
        <taxon>Bacteria</taxon>
        <taxon>Pseudomonadati</taxon>
        <taxon>Spirochaetota</taxon>
        <taxon>Spirochaetia</taxon>
        <taxon>Brachyspirales</taxon>
        <taxon>Brachyspiraceae</taxon>
        <taxon>Brachyspira</taxon>
    </lineage>
</organism>
<dbReference type="FunCoup" id="D8IAU7">
    <property type="interactions" value="164"/>
</dbReference>
<evidence type="ECO:0000256" key="4">
    <source>
        <dbReference type="ARBA" id="ARBA00035174"/>
    </source>
</evidence>
<dbReference type="SUPFAM" id="SSF143800">
    <property type="entry name" value="L28p-like"/>
    <property type="match status" value="1"/>
</dbReference>